<dbReference type="Gene3D" id="3.40.720.10">
    <property type="entry name" value="Alkaline Phosphatase, subunit A"/>
    <property type="match status" value="1"/>
</dbReference>
<dbReference type="InterPro" id="IPR000917">
    <property type="entry name" value="Sulfatase_N"/>
</dbReference>
<protein>
    <submittedName>
        <fullName evidence="6">N-acetylgalactosamine-6-sulfatase</fullName>
    </submittedName>
</protein>
<dbReference type="EMBL" id="AP024702">
    <property type="protein sequence ID" value="BCX49241.1"/>
    <property type="molecule type" value="Genomic_DNA"/>
</dbReference>
<keyword evidence="3" id="KW-0378">Hydrolase</keyword>
<evidence type="ECO:0000256" key="4">
    <source>
        <dbReference type="ARBA" id="ARBA00022837"/>
    </source>
</evidence>
<keyword evidence="4" id="KW-0106">Calcium</keyword>
<reference evidence="6 7" key="1">
    <citation type="submission" date="2021-06" db="EMBL/GenBank/DDBJ databases">
        <title>Complete genome of Haloferula helveola possessing various polysaccharide degrading enzymes.</title>
        <authorList>
            <person name="Takami H."/>
            <person name="Huang C."/>
            <person name="Hamasaki K."/>
        </authorList>
    </citation>
    <scope>NUCLEOTIDE SEQUENCE [LARGE SCALE GENOMIC DNA]</scope>
    <source>
        <strain evidence="6 7">CN-1</strain>
    </source>
</reference>
<evidence type="ECO:0000313" key="7">
    <source>
        <dbReference type="Proteomes" id="UP001374893"/>
    </source>
</evidence>
<dbReference type="InterPro" id="IPR050738">
    <property type="entry name" value="Sulfatase"/>
</dbReference>
<keyword evidence="7" id="KW-1185">Reference proteome</keyword>
<dbReference type="PROSITE" id="PS00523">
    <property type="entry name" value="SULFATASE_1"/>
    <property type="match status" value="1"/>
</dbReference>
<dbReference type="InterPro" id="IPR024607">
    <property type="entry name" value="Sulfatase_CS"/>
</dbReference>
<evidence type="ECO:0000313" key="6">
    <source>
        <dbReference type="EMBL" id="BCX49241.1"/>
    </source>
</evidence>
<dbReference type="SUPFAM" id="SSF53649">
    <property type="entry name" value="Alkaline phosphatase-like"/>
    <property type="match status" value="1"/>
</dbReference>
<evidence type="ECO:0000256" key="3">
    <source>
        <dbReference type="ARBA" id="ARBA00022801"/>
    </source>
</evidence>
<proteinExistence type="inferred from homology"/>
<accession>A0ABM7RC39</accession>
<sequence length="439" mass="48591">MADDQGWAQMGYMDHPHLKDRTPHLDAMAEAGIRFNRFYAAAPVCSPTRASVMTGRIPGRTGVPGLHKRLCLQEKTISQALKNAGYATAHFGKWHLNGVKGPGMPILPDDPNHPGHYGFDFWLSMTNFFEMDPILSRMGKFEYIEGESSEILVREALKFIKEHKDKPTFSVIWYGSPHFPFRCAPTDRKGFPEGKHGDHLGEIVAMDRSVGILREGLREMGIEKDTLIWYTSDNGGLSTDPDSTGHLRGFKGSLYEGGVRVPAIIEWPGRIKPAITDFPASTMDIMPTIANLLNLPRDSMMSVVDGESLAALFDRKTPVRSNPIAITMKGTALIDGNFKLLKAGRGKGTEWSLFDLKADPGEKTDVSADHPEKYAALKAQAEKLTASVAASAEGRDYPEGTVIQPQRGTPWMAMPEYQKLYPTFQKLKSSWELPGKGKE</sequence>
<dbReference type="InterPro" id="IPR017850">
    <property type="entry name" value="Alkaline_phosphatase_core_sf"/>
</dbReference>
<evidence type="ECO:0000256" key="1">
    <source>
        <dbReference type="ARBA" id="ARBA00008779"/>
    </source>
</evidence>
<organism evidence="6 7">
    <name type="scientific">Haloferula helveola</name>
    <dbReference type="NCBI Taxonomy" id="490095"/>
    <lineage>
        <taxon>Bacteria</taxon>
        <taxon>Pseudomonadati</taxon>
        <taxon>Verrucomicrobiota</taxon>
        <taxon>Verrucomicrobiia</taxon>
        <taxon>Verrucomicrobiales</taxon>
        <taxon>Verrucomicrobiaceae</taxon>
        <taxon>Haloferula</taxon>
    </lineage>
</organism>
<dbReference type="Proteomes" id="UP001374893">
    <property type="component" value="Chromosome"/>
</dbReference>
<dbReference type="PANTHER" id="PTHR42693">
    <property type="entry name" value="ARYLSULFATASE FAMILY MEMBER"/>
    <property type="match status" value="1"/>
</dbReference>
<dbReference type="Gene3D" id="3.30.1120.10">
    <property type="match status" value="1"/>
</dbReference>
<feature type="domain" description="Sulfatase N-terminal" evidence="5">
    <location>
        <begin position="1"/>
        <end position="294"/>
    </location>
</feature>
<gene>
    <name evidence="6" type="primary">GALNS_5</name>
    <name evidence="6" type="ORF">HAHE_31490</name>
</gene>
<keyword evidence="2" id="KW-0479">Metal-binding</keyword>
<comment type="similarity">
    <text evidence="1">Belongs to the sulfatase family.</text>
</comment>
<dbReference type="PANTHER" id="PTHR42693:SF53">
    <property type="entry name" value="ENDO-4-O-SULFATASE"/>
    <property type="match status" value="1"/>
</dbReference>
<evidence type="ECO:0000256" key="2">
    <source>
        <dbReference type="ARBA" id="ARBA00022723"/>
    </source>
</evidence>
<evidence type="ECO:0000259" key="5">
    <source>
        <dbReference type="Pfam" id="PF00884"/>
    </source>
</evidence>
<dbReference type="Pfam" id="PF00884">
    <property type="entry name" value="Sulfatase"/>
    <property type="match status" value="1"/>
</dbReference>
<name>A0ABM7RC39_9BACT</name>